<dbReference type="EMBL" id="JAKZEL010000002">
    <property type="protein sequence ID" value="KAI4547544.1"/>
    <property type="molecule type" value="Genomic_DNA"/>
</dbReference>
<dbReference type="SUPFAM" id="SSF53474">
    <property type="entry name" value="alpha/beta-Hydrolases"/>
    <property type="match status" value="1"/>
</dbReference>
<comment type="caution">
    <text evidence="4">The sequence shown here is derived from an EMBL/GenBank/DDBJ whole genome shotgun (WGS) entry which is preliminary data.</text>
</comment>
<dbReference type="InterPro" id="IPR051093">
    <property type="entry name" value="Neuroligin/BSAL"/>
</dbReference>
<evidence type="ECO:0000256" key="2">
    <source>
        <dbReference type="SAM" id="MobiDB-lite"/>
    </source>
</evidence>
<evidence type="ECO:0000313" key="5">
    <source>
        <dbReference type="Proteomes" id="UP001214576"/>
    </source>
</evidence>
<reference evidence="4" key="1">
    <citation type="submission" date="2022-03" db="EMBL/GenBank/DDBJ databases">
        <title>Genomic analyses of argali, domestic sheep and their hybrids provide insights into chromosomal evolution, heterosis and genetic basis of agronomic traits.</title>
        <authorList>
            <person name="Li M."/>
        </authorList>
    </citation>
    <scope>NUCLEOTIDE SEQUENCE</scope>
    <source>
        <strain evidence="4">CAU-MHL-2022a</strain>
        <tissue evidence="4">Skin</tissue>
    </source>
</reference>
<evidence type="ECO:0000259" key="3">
    <source>
        <dbReference type="Pfam" id="PF00135"/>
    </source>
</evidence>
<keyword evidence="5" id="KW-1185">Reference proteome</keyword>
<name>A0AAD4UMM6_OVIAM</name>
<dbReference type="InterPro" id="IPR002018">
    <property type="entry name" value="CarbesteraseB"/>
</dbReference>
<sequence>MPLYPKWMGADHADDLQYVFGKPFATPLGYRAQDRTVSKAMIAYWTNFARTGDPNTGHSTVPTNWDPYTLEDGNYLEINKQMDSNSMKLHLRTNYLQFWTQTYQALPTVTGEGASSVPPADNSEASPVPPADNSEATTEPSAGDSEVAQMPVVIGF</sequence>
<dbReference type="Proteomes" id="UP001214576">
    <property type="component" value="Unassembled WGS sequence"/>
</dbReference>
<dbReference type="PANTHER" id="PTHR43903">
    <property type="entry name" value="NEUROLIGIN"/>
    <property type="match status" value="1"/>
</dbReference>
<evidence type="ECO:0000313" key="4">
    <source>
        <dbReference type="EMBL" id="KAI4547544.1"/>
    </source>
</evidence>
<protein>
    <recommendedName>
        <fullName evidence="3">Carboxylesterase type B domain-containing protein</fullName>
    </recommendedName>
</protein>
<dbReference type="AlphaFoldDB" id="A0AAD4UMM6"/>
<proteinExistence type="inferred from homology"/>
<comment type="similarity">
    <text evidence="1">Belongs to the type-B carboxylesterase/lipase family.</text>
</comment>
<feature type="region of interest" description="Disordered" evidence="2">
    <location>
        <begin position="110"/>
        <end position="156"/>
    </location>
</feature>
<organism evidence="4 5">
    <name type="scientific">Ovis ammon polii</name>
    <dbReference type="NCBI Taxonomy" id="230172"/>
    <lineage>
        <taxon>Eukaryota</taxon>
        <taxon>Metazoa</taxon>
        <taxon>Chordata</taxon>
        <taxon>Craniata</taxon>
        <taxon>Vertebrata</taxon>
        <taxon>Euteleostomi</taxon>
        <taxon>Mammalia</taxon>
        <taxon>Eutheria</taxon>
        <taxon>Laurasiatheria</taxon>
        <taxon>Artiodactyla</taxon>
        <taxon>Ruminantia</taxon>
        <taxon>Pecora</taxon>
        <taxon>Bovidae</taxon>
        <taxon>Caprinae</taxon>
        <taxon>Ovis</taxon>
    </lineage>
</organism>
<accession>A0AAD4UMM6</accession>
<dbReference type="Pfam" id="PF00135">
    <property type="entry name" value="COesterase"/>
    <property type="match status" value="1"/>
</dbReference>
<gene>
    <name evidence="4" type="ORF">MG293_004099</name>
</gene>
<dbReference type="InterPro" id="IPR029058">
    <property type="entry name" value="AB_hydrolase_fold"/>
</dbReference>
<feature type="domain" description="Carboxylesterase type B" evidence="3">
    <location>
        <begin position="4"/>
        <end position="99"/>
    </location>
</feature>
<dbReference type="Gene3D" id="3.40.50.1820">
    <property type="entry name" value="alpha/beta hydrolase"/>
    <property type="match status" value="1"/>
</dbReference>
<evidence type="ECO:0000256" key="1">
    <source>
        <dbReference type="ARBA" id="ARBA00005964"/>
    </source>
</evidence>